<reference evidence="2" key="1">
    <citation type="journal article" date="2020" name="Nature">
        <title>Giant virus diversity and host interactions through global metagenomics.</title>
        <authorList>
            <person name="Schulz F."/>
            <person name="Roux S."/>
            <person name="Paez-Espino D."/>
            <person name="Jungbluth S."/>
            <person name="Walsh D.A."/>
            <person name="Denef V.J."/>
            <person name="McMahon K.D."/>
            <person name="Konstantinidis K.T."/>
            <person name="Eloe-Fadrosh E.A."/>
            <person name="Kyrpides N.C."/>
            <person name="Woyke T."/>
        </authorList>
    </citation>
    <scope>NUCLEOTIDE SEQUENCE</scope>
    <source>
        <strain evidence="2">GVMAG-S-1101171-111</strain>
    </source>
</reference>
<accession>A0A6C0ATN4</accession>
<evidence type="ECO:0000259" key="1">
    <source>
        <dbReference type="Pfam" id="PF12248"/>
    </source>
</evidence>
<dbReference type="AlphaFoldDB" id="A0A6C0ATN4"/>
<dbReference type="EMBL" id="MN740804">
    <property type="protein sequence ID" value="QHS82635.1"/>
    <property type="molecule type" value="Genomic_DNA"/>
</dbReference>
<sequence>MNIVSIFSGRKPNLEILRQYLKKALDLKIIDEVHFWNNTRNSSDEEYLKTISNLKRTSSSGDGNYILITPVLSNNSFELNIRASNDIHIKISNMDTEYEVVLGGWSNTKSVIRECHSENPLLSLIRDGIADKENFNNFQVVIVDDVLEIVKNNERIMSQKIKTGFEIKNIYFKTGFNSVGELKYDTTQNKGFYLMDTCEKNWKNYYNYYNDIRYEDDIILKCDDDIVFIDIYKLPKFIDFIKNNNYDLVFANTINNGVSAFFQQDKYNLIPKELMELEYPNEGACGSLWENGEKAEKLHNYFIENYETFLNYDYNNEIIPIKSRFSINFFGYKATKWYKLMDCYDDDEYKLTVEYVKERKFKNILYSDFYVSHLSFFRQNETGIHLENVLENYHKLYESVEKSGRFASSIID</sequence>
<protein>
    <recommendedName>
        <fullName evidence="1">Farnesoic acid O-methyl transferase domain-containing protein</fullName>
    </recommendedName>
</protein>
<feature type="domain" description="Farnesoic acid O-methyl transferase" evidence="1">
    <location>
        <begin position="74"/>
        <end position="186"/>
    </location>
</feature>
<dbReference type="Pfam" id="PF12248">
    <property type="entry name" value="Methyltransf_FA"/>
    <property type="match status" value="1"/>
</dbReference>
<evidence type="ECO:0000313" key="2">
    <source>
        <dbReference type="EMBL" id="QHS82635.1"/>
    </source>
</evidence>
<organism evidence="2">
    <name type="scientific">viral metagenome</name>
    <dbReference type="NCBI Taxonomy" id="1070528"/>
    <lineage>
        <taxon>unclassified sequences</taxon>
        <taxon>metagenomes</taxon>
        <taxon>organismal metagenomes</taxon>
    </lineage>
</organism>
<proteinExistence type="predicted"/>
<dbReference type="InterPro" id="IPR022041">
    <property type="entry name" value="Methyltransf_FA"/>
</dbReference>
<name>A0A6C0ATN4_9ZZZZ</name>